<dbReference type="OrthoDB" id="3202351at2"/>
<proteinExistence type="predicted"/>
<feature type="coiled-coil region" evidence="1">
    <location>
        <begin position="515"/>
        <end position="542"/>
    </location>
</feature>
<protein>
    <recommendedName>
        <fullName evidence="4">Chromosome segregation ATPase</fullName>
    </recommendedName>
</protein>
<comment type="caution">
    <text evidence="2">The sequence shown here is derived from an EMBL/GenBank/DDBJ whole genome shotgun (WGS) entry which is preliminary data.</text>
</comment>
<evidence type="ECO:0000313" key="3">
    <source>
        <dbReference type="Proteomes" id="UP000316331"/>
    </source>
</evidence>
<evidence type="ECO:0000313" key="2">
    <source>
        <dbReference type="EMBL" id="TQM32717.1"/>
    </source>
</evidence>
<dbReference type="RefSeq" id="WP_141810587.1">
    <property type="nucleotide sequence ID" value="NZ_VFPG01000001.1"/>
</dbReference>
<gene>
    <name evidence="2" type="ORF">FB390_4413</name>
</gene>
<accession>A0A543FFT4</accession>
<feature type="coiled-coil region" evidence="1">
    <location>
        <begin position="822"/>
        <end position="863"/>
    </location>
</feature>
<keyword evidence="3" id="KW-1185">Reference proteome</keyword>
<name>A0A543FFT4_9NOCA</name>
<evidence type="ECO:0008006" key="4">
    <source>
        <dbReference type="Google" id="ProtNLM"/>
    </source>
</evidence>
<sequence length="1477" mass="161338">MYELSRVRLYSVGPVGARYEDVLLNLSGAGEPVREQQLMLGAPELRRPSPATILFLENGGGKSVLIKLIFSVMLPGRRQVVGSTNSKLLENFVARNDVSHVVLEWMHSRTGRLLLTGKVSDWRSGADTDTLAELWYSLRPHGSLEITTLPFAEDGHNLDAVAYRRRLENLDAEDPHLELDSYKVHKEWSDRLASLGLDTELFSYQRAMNAGEGAAADAFTFASDDAFVEFLLRAVLPQQESRDIAESIAEHASKLGQREELELERVFLSETLERLDPLAHQHILTVSAAAAAARASTHVEAFLAQVAARADQEKLLHNQHAAAIEHLVDQVAASEHASFGAQARHGALVHAAASMRLHQAITDEKALRARAQRAELKVRGWEAIPALIRLGSTVEKATALATVVAAQQNRAHTAMNARDDAGAALARALLVILQAATADAEREQRDADTCKRQMLEQRRLWETAVEEAATEDAHATSLSNLIAEVDAELETAQTDGLIESRTGLDAAAVAAGRCVEEHSGAVEASQARLTDLETEIDQAGAQLLVASTELTVTKGRLDTAQRAVQRAHDSAGQLEALPRLAELLDSDTVVLDLDAETLLEQLLNALDHSDRARTAIKIADAADEPARIAWGEDPEALLTAPHELRALCQQLEQAQILCWTGWDLLAVRPNETVRREIVGRLPHLAGGLILNDLADLDRAREILTESPIRPNGVVFVASTQSFDRTVAAHLDLGIDAETGFVVPPNPALYDPTAAAGERVRLLAEHALRLGELSGLDACYHADSELHARITAWRNDYPPGKILELDQAVKSAMSAVSVASIAVEAATTAQQQLRATAERLREDLHRARGDLDDLRERARVLKHLAGRAERVLTWQRQRQRHLDTAATRRRKAAELAVDIEKLDLACTAHSASAVEHRALAERTKADITEIPAHTQAHVGDPVPDQPVAVLRARLHHTQRALDKAQVGDDQLKELDAARRQAEEAQQDWEDLANDVRETATGLLDSGAGADAASRSTATTRARTELATVTDELGAAQKHTGFCESDLKRLPAPHPPLEPSRYPISLEHAHQLIDTAAAQVTIAVQAHDTKIAELAAVRREYEEARAVAAAFESIVEMAYAGKDRPVIDPDSVQPYPADVEQARSRYHELRGHEQTAHQTSANEVAALGRLADRLARFVAQPRFESLDSAVRVQIRSVAQAQLPAHAADWIEQLTPRVKSLAQDLEHANRHRAMILGNLRSIVDVSVRTLRAAQRLSKLPDTLESWAGHEFLRIGFTPAEGELLEYHLGQVLDDEVQRYLGNGKRDGVGIVLRSVRAAVPKGFKVTILKPDAALRTERVRIAQVRDVFSGGQHLTAAIILYCTLAGLRANEQGRVHHRHSGVLFLDNPIGRASAGYLLDLQRGVAAALGVQLVYTTGLFDAEALGGFPLIIRLRNDADLRAGRKYLSVDARIEAILDELPDADGGGILTAARTLLPERHR</sequence>
<reference evidence="2 3" key="1">
    <citation type="submission" date="2019-06" db="EMBL/GenBank/DDBJ databases">
        <title>Sequencing the genomes of 1000 actinobacteria strains.</title>
        <authorList>
            <person name="Klenk H.-P."/>
        </authorList>
    </citation>
    <scope>NUCLEOTIDE SEQUENCE [LARGE SCALE GENOMIC DNA]</scope>
    <source>
        <strain evidence="2 3">DSM 103495</strain>
    </source>
</reference>
<keyword evidence="1" id="KW-0175">Coiled coil</keyword>
<evidence type="ECO:0000256" key="1">
    <source>
        <dbReference type="SAM" id="Coils"/>
    </source>
</evidence>
<organism evidence="2 3">
    <name type="scientific">Nocardia bhagyanarayanae</name>
    <dbReference type="NCBI Taxonomy" id="1215925"/>
    <lineage>
        <taxon>Bacteria</taxon>
        <taxon>Bacillati</taxon>
        <taxon>Actinomycetota</taxon>
        <taxon>Actinomycetes</taxon>
        <taxon>Mycobacteriales</taxon>
        <taxon>Nocardiaceae</taxon>
        <taxon>Nocardia</taxon>
    </lineage>
</organism>
<dbReference type="Proteomes" id="UP000316331">
    <property type="component" value="Unassembled WGS sequence"/>
</dbReference>
<dbReference type="EMBL" id="VFPG01000001">
    <property type="protein sequence ID" value="TQM32717.1"/>
    <property type="molecule type" value="Genomic_DNA"/>
</dbReference>
<feature type="coiled-coil region" evidence="1">
    <location>
        <begin position="966"/>
        <end position="997"/>
    </location>
</feature>